<evidence type="ECO:0000313" key="3">
    <source>
        <dbReference type="Proteomes" id="UP000708208"/>
    </source>
</evidence>
<dbReference type="GO" id="GO:0005743">
    <property type="term" value="C:mitochondrial inner membrane"/>
    <property type="evidence" value="ECO:0007669"/>
    <property type="project" value="TreeGrafter"/>
</dbReference>
<protein>
    <submittedName>
        <fullName evidence="2">Uncharacterized protein</fullName>
    </submittedName>
</protein>
<gene>
    <name evidence="2" type="ORF">AFUS01_LOCUS22645</name>
</gene>
<name>A0A8J2KYL6_9HEXA</name>
<dbReference type="GO" id="GO:0070131">
    <property type="term" value="P:positive regulation of mitochondrial translation"/>
    <property type="evidence" value="ECO:0007669"/>
    <property type="project" value="TreeGrafter"/>
</dbReference>
<feature type="repeat" description="RCC1" evidence="1">
    <location>
        <begin position="423"/>
        <end position="472"/>
    </location>
</feature>
<feature type="repeat" description="RCC1" evidence="1">
    <location>
        <begin position="310"/>
        <end position="363"/>
    </location>
</feature>
<dbReference type="OrthoDB" id="70707at2759"/>
<dbReference type="Proteomes" id="UP000708208">
    <property type="component" value="Unassembled WGS sequence"/>
</dbReference>
<organism evidence="2 3">
    <name type="scientific">Allacma fusca</name>
    <dbReference type="NCBI Taxonomy" id="39272"/>
    <lineage>
        <taxon>Eukaryota</taxon>
        <taxon>Metazoa</taxon>
        <taxon>Ecdysozoa</taxon>
        <taxon>Arthropoda</taxon>
        <taxon>Hexapoda</taxon>
        <taxon>Collembola</taxon>
        <taxon>Symphypleona</taxon>
        <taxon>Sminthuridae</taxon>
        <taxon>Allacma</taxon>
    </lineage>
</organism>
<feature type="repeat" description="RCC1" evidence="1">
    <location>
        <begin position="364"/>
        <end position="422"/>
    </location>
</feature>
<keyword evidence="3" id="KW-1185">Reference proteome</keyword>
<proteinExistence type="predicted"/>
<accession>A0A8J2KYL6</accession>
<dbReference type="PANTHER" id="PTHR46337:SF1">
    <property type="entry name" value="RCC1-LIKE G EXCHANGING FACTOR-LIKE PROTEIN"/>
    <property type="match status" value="1"/>
</dbReference>
<evidence type="ECO:0000313" key="2">
    <source>
        <dbReference type="EMBL" id="CAG7734246.1"/>
    </source>
</evidence>
<sequence>MYTQSLTMNKAAMEKSTLFRVLRSRHICGLFERGFTRSATRLTKKDLYKDKKIPVFDYSKIHLENKRLYVFGAAFHGALGLRDLLKPKDHRQKLITRIHRPVRHKLFHDLNPQDITAGHGFSLVGVKRKDQNHPALFGCGLNETSQLGYQAARVGAPLERLISPVGISLPVRIDKPEILALAAGRGHSVISIKHEGLITWGDNSSGQCGRFVVEDEKYFGSHFAHKISSFGLREDNEVIEISSRFDITVCVTRSGKVIAFGDNQKGQLGRGRMTVNTWNTNDSLGGDIEGVRIVKVSTNGSSVLACSDNGELFGWGCNEMGHLDPSNISRIYYQPVFIKIPDKIGKVVDVAVGNSASFIINEHGDVYVWGQGHTLGLGPSNLHVKVPTLMPPPLFGRNDYNTDVKVTSIVAGFDHAAGINSVGDLFTWGLNSSGCLGLGKLEKQPFPLKVSLNSSVVKVALGVDHTVVLAKGGF</sequence>
<dbReference type="PANTHER" id="PTHR46337">
    <property type="entry name" value="RCC1-LIKE G EXCHANGING FACTOR-LIKE PROTEIN"/>
    <property type="match status" value="1"/>
</dbReference>
<dbReference type="GO" id="GO:0019843">
    <property type="term" value="F:rRNA binding"/>
    <property type="evidence" value="ECO:0007669"/>
    <property type="project" value="TreeGrafter"/>
</dbReference>
<comment type="caution">
    <text evidence="2">The sequence shown here is derived from an EMBL/GenBank/DDBJ whole genome shotgun (WGS) entry which is preliminary data.</text>
</comment>
<dbReference type="AlphaFoldDB" id="A0A8J2KYL6"/>
<dbReference type="GO" id="GO:0005085">
    <property type="term" value="F:guanyl-nucleotide exchange factor activity"/>
    <property type="evidence" value="ECO:0007669"/>
    <property type="project" value="TreeGrafter"/>
</dbReference>
<dbReference type="PROSITE" id="PS50012">
    <property type="entry name" value="RCC1_3"/>
    <property type="match status" value="3"/>
</dbReference>
<dbReference type="InterPro" id="IPR000408">
    <property type="entry name" value="Reg_chr_condens"/>
</dbReference>
<reference evidence="2" key="1">
    <citation type="submission" date="2021-06" db="EMBL/GenBank/DDBJ databases">
        <authorList>
            <person name="Hodson N. C."/>
            <person name="Mongue J. A."/>
            <person name="Jaron S. K."/>
        </authorList>
    </citation>
    <scope>NUCLEOTIDE SEQUENCE</scope>
</reference>
<evidence type="ECO:0000256" key="1">
    <source>
        <dbReference type="PROSITE-ProRule" id="PRU00235"/>
    </source>
</evidence>
<dbReference type="EMBL" id="CAJVCH010265355">
    <property type="protein sequence ID" value="CAG7734246.1"/>
    <property type="molecule type" value="Genomic_DNA"/>
</dbReference>
<dbReference type="InterPro" id="IPR053035">
    <property type="entry name" value="Mitochondrial_GEF_domain"/>
</dbReference>
<dbReference type="Pfam" id="PF00415">
    <property type="entry name" value="RCC1"/>
    <property type="match status" value="2"/>
</dbReference>